<dbReference type="Proteomes" id="UP001175271">
    <property type="component" value="Unassembled WGS sequence"/>
</dbReference>
<gene>
    <name evidence="1" type="ORF">QR680_000363</name>
</gene>
<dbReference type="AlphaFoldDB" id="A0AA39LDG5"/>
<dbReference type="EMBL" id="JAUCMV010000005">
    <property type="protein sequence ID" value="KAK0393706.1"/>
    <property type="molecule type" value="Genomic_DNA"/>
</dbReference>
<keyword evidence="2" id="KW-1185">Reference proteome</keyword>
<proteinExistence type="predicted"/>
<accession>A0AA39LDG5</accession>
<evidence type="ECO:0000313" key="1">
    <source>
        <dbReference type="EMBL" id="KAK0393706.1"/>
    </source>
</evidence>
<evidence type="ECO:0000313" key="2">
    <source>
        <dbReference type="Proteomes" id="UP001175271"/>
    </source>
</evidence>
<reference evidence="1" key="1">
    <citation type="submission" date="2023-06" db="EMBL/GenBank/DDBJ databases">
        <title>Genomic analysis of the entomopathogenic nematode Steinernema hermaphroditum.</title>
        <authorList>
            <person name="Schwarz E.M."/>
            <person name="Heppert J.K."/>
            <person name="Baniya A."/>
            <person name="Schwartz H.T."/>
            <person name="Tan C.-H."/>
            <person name="Antoshechkin I."/>
            <person name="Sternberg P.W."/>
            <person name="Goodrich-Blair H."/>
            <person name="Dillman A.R."/>
        </authorList>
    </citation>
    <scope>NUCLEOTIDE SEQUENCE</scope>
    <source>
        <strain evidence="1">PS9179</strain>
        <tissue evidence="1">Whole animal</tissue>
    </source>
</reference>
<protein>
    <submittedName>
        <fullName evidence="1">Uncharacterized protein</fullName>
    </submittedName>
</protein>
<sequence>MVVKDKTGRYSLLSETDPVEVCGPDGSPLEDLPKSMDVRQQYQRRYMASTAAVNQKADPEETKADIYSDRLASLDSYANQCPQF</sequence>
<organism evidence="1 2">
    <name type="scientific">Steinernema hermaphroditum</name>
    <dbReference type="NCBI Taxonomy" id="289476"/>
    <lineage>
        <taxon>Eukaryota</taxon>
        <taxon>Metazoa</taxon>
        <taxon>Ecdysozoa</taxon>
        <taxon>Nematoda</taxon>
        <taxon>Chromadorea</taxon>
        <taxon>Rhabditida</taxon>
        <taxon>Tylenchina</taxon>
        <taxon>Panagrolaimomorpha</taxon>
        <taxon>Strongyloidoidea</taxon>
        <taxon>Steinernematidae</taxon>
        <taxon>Steinernema</taxon>
    </lineage>
</organism>
<comment type="caution">
    <text evidence="1">The sequence shown here is derived from an EMBL/GenBank/DDBJ whole genome shotgun (WGS) entry which is preliminary data.</text>
</comment>
<name>A0AA39LDG5_9BILA</name>